<reference evidence="17" key="1">
    <citation type="journal article" date="2006" name="PLoS Biol.">
        <title>Macronuclear genome sequence of the ciliate Tetrahymena thermophila, a model eukaryote.</title>
        <authorList>
            <person name="Eisen J.A."/>
            <person name="Coyne R.S."/>
            <person name="Wu M."/>
            <person name="Wu D."/>
            <person name="Thiagarajan M."/>
            <person name="Wortman J.R."/>
            <person name="Badger J.H."/>
            <person name="Ren Q."/>
            <person name="Amedeo P."/>
            <person name="Jones K.M."/>
            <person name="Tallon L.J."/>
            <person name="Delcher A.L."/>
            <person name="Salzberg S.L."/>
            <person name="Silva J.C."/>
            <person name="Haas B.J."/>
            <person name="Majoros W.H."/>
            <person name="Farzad M."/>
            <person name="Carlton J.M."/>
            <person name="Smith R.K. Jr."/>
            <person name="Garg J."/>
            <person name="Pearlman R.E."/>
            <person name="Karrer K.M."/>
            <person name="Sun L."/>
            <person name="Manning G."/>
            <person name="Elde N.C."/>
            <person name="Turkewitz A.P."/>
            <person name="Asai D.J."/>
            <person name="Wilkes D.E."/>
            <person name="Wang Y."/>
            <person name="Cai H."/>
            <person name="Collins K."/>
            <person name="Stewart B.A."/>
            <person name="Lee S.R."/>
            <person name="Wilamowska K."/>
            <person name="Weinberg Z."/>
            <person name="Ruzzo W.L."/>
            <person name="Wloga D."/>
            <person name="Gaertig J."/>
            <person name="Frankel J."/>
            <person name="Tsao C.-C."/>
            <person name="Gorovsky M.A."/>
            <person name="Keeling P.J."/>
            <person name="Waller R.F."/>
            <person name="Patron N.J."/>
            <person name="Cherry J.M."/>
            <person name="Stover N.A."/>
            <person name="Krieger C.J."/>
            <person name="del Toro C."/>
            <person name="Ryder H.F."/>
            <person name="Williamson S.C."/>
            <person name="Barbeau R.A."/>
            <person name="Hamilton E.P."/>
            <person name="Orias E."/>
        </authorList>
    </citation>
    <scope>NUCLEOTIDE SEQUENCE [LARGE SCALE GENOMIC DNA]</scope>
    <source>
        <strain evidence="17">SB210</strain>
    </source>
</reference>
<dbReference type="Gene3D" id="3.30.540.30">
    <property type="match status" value="3"/>
</dbReference>
<dbReference type="HOGENOM" id="CLU_011977_1_0_1"/>
<dbReference type="GO" id="GO:0008239">
    <property type="term" value="F:dipeptidyl-peptidase activity"/>
    <property type="evidence" value="ECO:0007669"/>
    <property type="project" value="UniProtKB-EC"/>
</dbReference>
<sequence length="819" mass="95227">MNLSYLLNIRKKLTRNLKKVNKYQKKQINKFTKKDQSIDDKYFQKDTKNVIIFLKEVQGINPLEYQAIIQFLLQANKLYKLDFLKIKTLITKKYIIITNKHKQINQQINKEQLQRIMSVKKPFISDKSPIMSVFCSQEFNQLSDKEKEYSYNFSKASWEGAKICYFQKSYEAPALFTILQLTHSGQSTEELRKSAVDAGVTEEEFTKFLYYSAGVFNNCGNFNSFGDDKFIPELSPASFQKILSSSHNYKQYKELIDSLYADIQPFIFGHEGRLSKIGYPPVEGSTGYYSGNLTKEEIEKLDDFLKVLNVDTLNTRLVKFGDKHYGVLVASVNRSKTTHYYLGEKIDLIYGDYSPLLRRVSYHLEQAIPFSANKNQEKMLIHYVNHFNNGDIEVHKDSQRVWVKDQGPIIETNIGFIETYLDPRQVRAEFEGFVAVVDKERSVKTNYFVSKAPEFLKKMPWPSDFEKDSFLKPDFTCLSVLSFGSSGTPLGINIPNYDDIRQEEGFKNVYLGNCITSPKELLFLDKEDIELKIKHFPAVIYHKVIFHELLGHGCGKLFYEGNYDAENIVNPLTNEKGIKKCYKPNDTWGSVFKNLSNPYEECRADSVALYFSTFKEAYEVLQPEQVQHWEEISIACFLEFVYQALIGLQFYNADDKKWGQAHINGRWVILQVLLEAGNGFVEIEKAKHPEDANKDWIKVKVDRSQVLTTGKEAMRKFLLKMQVYKSTADIEAATEMFGNYSKVNEKFLEIRKIVIDNKKPRRIELQGNVFKDFQGSISYKTYPETIEGVIQSYVERFPYFDKEVVDLWNEYRRVQKPSL</sequence>
<dbReference type="eggNOG" id="KOG3675">
    <property type="taxonomic scope" value="Eukaryota"/>
</dbReference>
<keyword evidence="11" id="KW-0378">Hydrolase</keyword>
<protein>
    <recommendedName>
        <fullName evidence="6">Dipeptidyl peptidase 3</fullName>
        <ecNumber evidence="5">3.4.14.4</ecNumber>
    </recommendedName>
    <alternativeName>
        <fullName evidence="14">Dipeptidyl aminopeptidase III</fullName>
    </alternativeName>
    <alternativeName>
        <fullName evidence="15">Dipeptidyl peptidase III</fullName>
    </alternativeName>
</protein>
<evidence type="ECO:0000256" key="12">
    <source>
        <dbReference type="ARBA" id="ARBA00022833"/>
    </source>
</evidence>
<evidence type="ECO:0000256" key="14">
    <source>
        <dbReference type="ARBA" id="ARBA00031288"/>
    </source>
</evidence>
<dbReference type="GeneID" id="7846027"/>
<dbReference type="PANTHER" id="PTHR23422:SF11">
    <property type="entry name" value="DIPEPTIDYL PEPTIDASE 3"/>
    <property type="match status" value="1"/>
</dbReference>
<dbReference type="OrthoDB" id="4694525at2759"/>
<evidence type="ECO:0000256" key="4">
    <source>
        <dbReference type="ARBA" id="ARBA00010200"/>
    </source>
</evidence>
<dbReference type="GO" id="GO:0004177">
    <property type="term" value="F:aminopeptidase activity"/>
    <property type="evidence" value="ECO:0007669"/>
    <property type="project" value="UniProtKB-KW"/>
</dbReference>
<dbReference type="STRING" id="312017.Q22RZ4"/>
<evidence type="ECO:0000256" key="15">
    <source>
        <dbReference type="ARBA" id="ARBA00032119"/>
    </source>
</evidence>
<evidence type="ECO:0000256" key="9">
    <source>
        <dbReference type="ARBA" id="ARBA00022670"/>
    </source>
</evidence>
<keyword evidence="10" id="KW-0479">Metal-binding</keyword>
<comment type="catalytic activity">
    <reaction evidence="1">
        <text>Release of an N-terminal dipeptide from a peptide comprising four or more residues, with broad specificity. Also acts on dipeptidyl 2-naphthylamides.</text>
        <dbReference type="EC" id="3.4.14.4"/>
    </reaction>
</comment>
<evidence type="ECO:0000313" key="16">
    <source>
        <dbReference type="EMBL" id="EAR87978.2"/>
    </source>
</evidence>
<dbReference type="AlphaFoldDB" id="Q22RZ4"/>
<evidence type="ECO:0000256" key="2">
    <source>
        <dbReference type="ARBA" id="ARBA00001947"/>
    </source>
</evidence>
<evidence type="ECO:0000256" key="8">
    <source>
        <dbReference type="ARBA" id="ARBA00022490"/>
    </source>
</evidence>
<dbReference type="Proteomes" id="UP000009168">
    <property type="component" value="Unassembled WGS sequence"/>
</dbReference>
<evidence type="ECO:0000256" key="3">
    <source>
        <dbReference type="ARBA" id="ARBA00004496"/>
    </source>
</evidence>
<organism evidence="16 17">
    <name type="scientific">Tetrahymena thermophila (strain SB210)</name>
    <dbReference type="NCBI Taxonomy" id="312017"/>
    <lineage>
        <taxon>Eukaryota</taxon>
        <taxon>Sar</taxon>
        <taxon>Alveolata</taxon>
        <taxon>Ciliophora</taxon>
        <taxon>Intramacronucleata</taxon>
        <taxon>Oligohymenophorea</taxon>
        <taxon>Hymenostomatida</taxon>
        <taxon>Tetrahymenina</taxon>
        <taxon>Tetrahymenidae</taxon>
        <taxon>Tetrahymena</taxon>
    </lineage>
</organism>
<dbReference type="KEGG" id="tet:TTHERM_00011440"/>
<keyword evidence="8" id="KW-0963">Cytoplasm</keyword>
<keyword evidence="7" id="KW-0031">Aminopeptidase</keyword>
<evidence type="ECO:0000256" key="7">
    <source>
        <dbReference type="ARBA" id="ARBA00022438"/>
    </source>
</evidence>
<dbReference type="PANTHER" id="PTHR23422">
    <property type="entry name" value="DIPEPTIDYL PEPTIDASE III-RELATED"/>
    <property type="match status" value="1"/>
</dbReference>
<comment type="subcellular location">
    <subcellularLocation>
        <location evidence="3">Cytoplasm</location>
    </subcellularLocation>
</comment>
<evidence type="ECO:0000313" key="17">
    <source>
        <dbReference type="Proteomes" id="UP000009168"/>
    </source>
</evidence>
<dbReference type="GO" id="GO:0046872">
    <property type="term" value="F:metal ion binding"/>
    <property type="evidence" value="ECO:0007669"/>
    <property type="project" value="UniProtKB-KW"/>
</dbReference>
<comment type="similarity">
    <text evidence="4">Belongs to the peptidase M49 family.</text>
</comment>
<keyword evidence="12" id="KW-0862">Zinc</keyword>
<dbReference type="RefSeq" id="XP_001008223.2">
    <property type="nucleotide sequence ID" value="XM_001008223.3"/>
</dbReference>
<dbReference type="EMBL" id="GG662845">
    <property type="protein sequence ID" value="EAR87978.2"/>
    <property type="molecule type" value="Genomic_DNA"/>
</dbReference>
<evidence type="ECO:0000256" key="1">
    <source>
        <dbReference type="ARBA" id="ARBA00001336"/>
    </source>
</evidence>
<dbReference type="Pfam" id="PF03571">
    <property type="entry name" value="Peptidase_M49"/>
    <property type="match status" value="1"/>
</dbReference>
<dbReference type="GO" id="GO:0006508">
    <property type="term" value="P:proteolysis"/>
    <property type="evidence" value="ECO:0007669"/>
    <property type="project" value="UniProtKB-KW"/>
</dbReference>
<dbReference type="GO" id="GO:0005737">
    <property type="term" value="C:cytoplasm"/>
    <property type="evidence" value="ECO:0007669"/>
    <property type="project" value="UniProtKB-SubCell"/>
</dbReference>
<dbReference type="FunFam" id="3.30.540.30:FF:000001">
    <property type="entry name" value="Dipeptidyl peptidase 3"/>
    <property type="match status" value="1"/>
</dbReference>
<evidence type="ECO:0000256" key="6">
    <source>
        <dbReference type="ARBA" id="ARBA00014713"/>
    </source>
</evidence>
<accession>Q22RZ4</accession>
<evidence type="ECO:0000256" key="11">
    <source>
        <dbReference type="ARBA" id="ARBA00022801"/>
    </source>
</evidence>
<proteinExistence type="inferred from homology"/>
<keyword evidence="9" id="KW-0645">Protease</keyword>
<dbReference type="InterPro" id="IPR039461">
    <property type="entry name" value="Peptidase_M49"/>
</dbReference>
<evidence type="ECO:0000256" key="13">
    <source>
        <dbReference type="ARBA" id="ARBA00023049"/>
    </source>
</evidence>
<evidence type="ECO:0000256" key="10">
    <source>
        <dbReference type="ARBA" id="ARBA00022723"/>
    </source>
</evidence>
<dbReference type="EC" id="3.4.14.4" evidence="5"/>
<evidence type="ECO:0000256" key="5">
    <source>
        <dbReference type="ARBA" id="ARBA00012063"/>
    </source>
</evidence>
<gene>
    <name evidence="16" type="ORF">TTHERM_00011440</name>
</gene>
<dbReference type="InParanoid" id="Q22RZ4"/>
<dbReference type="OMA" id="NAQWFED"/>
<dbReference type="GO" id="GO:0008237">
    <property type="term" value="F:metallopeptidase activity"/>
    <property type="evidence" value="ECO:0007669"/>
    <property type="project" value="UniProtKB-KW"/>
</dbReference>
<keyword evidence="17" id="KW-1185">Reference proteome</keyword>
<comment type="cofactor">
    <cofactor evidence="2">
        <name>Zn(2+)</name>
        <dbReference type="ChEBI" id="CHEBI:29105"/>
    </cofactor>
</comment>
<dbReference type="FunFam" id="3.30.540.30:FF:000002">
    <property type="entry name" value="Dipeptidyl peptidase 3"/>
    <property type="match status" value="1"/>
</dbReference>
<keyword evidence="13" id="KW-0482">Metalloprotease</keyword>
<name>Q22RZ4_TETTS</name>